<organism evidence="2 3">
    <name type="scientific">Manduca sexta</name>
    <name type="common">Tobacco hawkmoth</name>
    <name type="synonym">Tobacco hornworm</name>
    <dbReference type="NCBI Taxonomy" id="7130"/>
    <lineage>
        <taxon>Eukaryota</taxon>
        <taxon>Metazoa</taxon>
        <taxon>Ecdysozoa</taxon>
        <taxon>Arthropoda</taxon>
        <taxon>Hexapoda</taxon>
        <taxon>Insecta</taxon>
        <taxon>Pterygota</taxon>
        <taxon>Neoptera</taxon>
        <taxon>Endopterygota</taxon>
        <taxon>Lepidoptera</taxon>
        <taxon>Glossata</taxon>
        <taxon>Ditrysia</taxon>
        <taxon>Bombycoidea</taxon>
        <taxon>Sphingidae</taxon>
        <taxon>Sphinginae</taxon>
        <taxon>Sphingini</taxon>
        <taxon>Manduca</taxon>
    </lineage>
</organism>
<dbReference type="GO" id="GO:0000246">
    <property type="term" value="F:Delta24(24-1) sterol reductase activity"/>
    <property type="evidence" value="ECO:0007669"/>
    <property type="project" value="TreeGrafter"/>
</dbReference>
<evidence type="ECO:0000313" key="2">
    <source>
        <dbReference type="EMBL" id="KAG6450582.1"/>
    </source>
</evidence>
<dbReference type="GO" id="GO:0005737">
    <property type="term" value="C:cytoplasm"/>
    <property type="evidence" value="ECO:0007669"/>
    <property type="project" value="TreeGrafter"/>
</dbReference>
<proteinExistence type="predicted"/>
<keyword evidence="1" id="KW-0560">Oxidoreductase</keyword>
<sequence>MMVPVKHMEESLNFFHEKFKVYPIWLCPFRVFNRPGLLKIHSNAESEAYVNIGLYGIAKTKGYEAVKSTRRFEQFVIEHQGFQMLYADIYSSEEEFRQMYDHTLYDKMRDTLPHCKEAFPVLFGKVNKKARR</sequence>
<gene>
    <name evidence="2" type="ORF">O3G_MSEX006669</name>
</gene>
<name>A0A921Z3F5_MANSE</name>
<dbReference type="Proteomes" id="UP000791440">
    <property type="component" value="Unassembled WGS sequence"/>
</dbReference>
<dbReference type="EMBL" id="JH668390">
    <property type="protein sequence ID" value="KAG6450582.1"/>
    <property type="molecule type" value="Genomic_DNA"/>
</dbReference>
<dbReference type="AlphaFoldDB" id="A0A921Z3F5"/>
<protein>
    <submittedName>
        <fullName evidence="2">Uncharacterized protein</fullName>
    </submittedName>
</protein>
<dbReference type="GO" id="GO:0008202">
    <property type="term" value="P:steroid metabolic process"/>
    <property type="evidence" value="ECO:0007669"/>
    <property type="project" value="TreeGrafter"/>
</dbReference>
<evidence type="ECO:0000256" key="1">
    <source>
        <dbReference type="ARBA" id="ARBA00023002"/>
    </source>
</evidence>
<dbReference type="PANTHER" id="PTHR10801">
    <property type="entry name" value="24-DEHYDROCHOLESTEROL REDUCTASE"/>
    <property type="match status" value="1"/>
</dbReference>
<dbReference type="InterPro" id="IPR040165">
    <property type="entry name" value="Diminuto-like"/>
</dbReference>
<reference evidence="2" key="2">
    <citation type="submission" date="2020-12" db="EMBL/GenBank/DDBJ databases">
        <authorList>
            <person name="Kanost M."/>
        </authorList>
    </citation>
    <scope>NUCLEOTIDE SEQUENCE</scope>
</reference>
<dbReference type="PANTHER" id="PTHR10801:SF0">
    <property type="entry name" value="DELTA(24)-STEROL REDUCTASE"/>
    <property type="match status" value="1"/>
</dbReference>
<accession>A0A921Z3F5</accession>
<dbReference type="GO" id="GO:0016020">
    <property type="term" value="C:membrane"/>
    <property type="evidence" value="ECO:0007669"/>
    <property type="project" value="TreeGrafter"/>
</dbReference>
<reference evidence="2" key="1">
    <citation type="journal article" date="2016" name="Insect Biochem. Mol. Biol.">
        <title>Multifaceted biological insights from a draft genome sequence of the tobacco hornworm moth, Manduca sexta.</title>
        <authorList>
            <person name="Kanost M.R."/>
            <person name="Arrese E.L."/>
            <person name="Cao X."/>
            <person name="Chen Y.R."/>
            <person name="Chellapilla S."/>
            <person name="Goldsmith M.R."/>
            <person name="Grosse-Wilde E."/>
            <person name="Heckel D.G."/>
            <person name="Herndon N."/>
            <person name="Jiang H."/>
            <person name="Papanicolaou A."/>
            <person name="Qu J."/>
            <person name="Soulages J.L."/>
            <person name="Vogel H."/>
            <person name="Walters J."/>
            <person name="Waterhouse R.M."/>
            <person name="Ahn S.J."/>
            <person name="Almeida F.C."/>
            <person name="An C."/>
            <person name="Aqrawi P."/>
            <person name="Bretschneider A."/>
            <person name="Bryant W.B."/>
            <person name="Bucks S."/>
            <person name="Chao H."/>
            <person name="Chevignon G."/>
            <person name="Christen J.M."/>
            <person name="Clarke D.F."/>
            <person name="Dittmer N.T."/>
            <person name="Ferguson L.C.F."/>
            <person name="Garavelou S."/>
            <person name="Gordon K.H.J."/>
            <person name="Gunaratna R.T."/>
            <person name="Han Y."/>
            <person name="Hauser F."/>
            <person name="He Y."/>
            <person name="Heidel-Fischer H."/>
            <person name="Hirsh A."/>
            <person name="Hu Y."/>
            <person name="Jiang H."/>
            <person name="Kalra D."/>
            <person name="Klinner C."/>
            <person name="Konig C."/>
            <person name="Kovar C."/>
            <person name="Kroll A.R."/>
            <person name="Kuwar S.S."/>
            <person name="Lee S.L."/>
            <person name="Lehman R."/>
            <person name="Li K."/>
            <person name="Li Z."/>
            <person name="Liang H."/>
            <person name="Lovelace S."/>
            <person name="Lu Z."/>
            <person name="Mansfield J.H."/>
            <person name="McCulloch K.J."/>
            <person name="Mathew T."/>
            <person name="Morton B."/>
            <person name="Muzny D.M."/>
            <person name="Neunemann D."/>
            <person name="Ongeri F."/>
            <person name="Pauchet Y."/>
            <person name="Pu L.L."/>
            <person name="Pyrousis I."/>
            <person name="Rao X.J."/>
            <person name="Redding A."/>
            <person name="Roesel C."/>
            <person name="Sanchez-Gracia A."/>
            <person name="Schaack S."/>
            <person name="Shukla A."/>
            <person name="Tetreau G."/>
            <person name="Wang Y."/>
            <person name="Xiong G.H."/>
            <person name="Traut W."/>
            <person name="Walsh T.K."/>
            <person name="Worley K.C."/>
            <person name="Wu D."/>
            <person name="Wu W."/>
            <person name="Wu Y.Q."/>
            <person name="Zhang X."/>
            <person name="Zou Z."/>
            <person name="Zucker H."/>
            <person name="Briscoe A.D."/>
            <person name="Burmester T."/>
            <person name="Clem R.J."/>
            <person name="Feyereisen R."/>
            <person name="Grimmelikhuijzen C.J.P."/>
            <person name="Hamodrakas S.J."/>
            <person name="Hansson B.S."/>
            <person name="Huguet E."/>
            <person name="Jermiin L.S."/>
            <person name="Lan Q."/>
            <person name="Lehman H.K."/>
            <person name="Lorenzen M."/>
            <person name="Merzendorfer H."/>
            <person name="Michalopoulos I."/>
            <person name="Morton D.B."/>
            <person name="Muthukrishnan S."/>
            <person name="Oakeshott J.G."/>
            <person name="Palmer W."/>
            <person name="Park Y."/>
            <person name="Passarelli A.L."/>
            <person name="Rozas J."/>
            <person name="Schwartz L.M."/>
            <person name="Smith W."/>
            <person name="Southgate A."/>
            <person name="Vilcinskas A."/>
            <person name="Vogt R."/>
            <person name="Wang P."/>
            <person name="Werren J."/>
            <person name="Yu X.Q."/>
            <person name="Zhou J.J."/>
            <person name="Brown S.J."/>
            <person name="Scherer S.E."/>
            <person name="Richards S."/>
            <person name="Blissard G.W."/>
        </authorList>
    </citation>
    <scope>NUCLEOTIDE SEQUENCE</scope>
</reference>
<comment type="caution">
    <text evidence="2">The sequence shown here is derived from an EMBL/GenBank/DDBJ whole genome shotgun (WGS) entry which is preliminary data.</text>
</comment>
<keyword evidence="3" id="KW-1185">Reference proteome</keyword>
<evidence type="ECO:0000313" key="3">
    <source>
        <dbReference type="Proteomes" id="UP000791440"/>
    </source>
</evidence>